<dbReference type="Proteomes" id="UP000182624">
    <property type="component" value="Unassembled WGS sequence"/>
</dbReference>
<feature type="transmembrane region" description="Helical" evidence="3">
    <location>
        <begin position="279"/>
        <end position="298"/>
    </location>
</feature>
<protein>
    <submittedName>
        <fullName evidence="4">Melibiose permease</fullName>
    </submittedName>
</protein>
<evidence type="ECO:0000256" key="2">
    <source>
        <dbReference type="ARBA" id="ARBA00022847"/>
    </source>
</evidence>
<keyword evidence="3" id="KW-1133">Transmembrane helix</keyword>
<dbReference type="InterPro" id="IPR039672">
    <property type="entry name" value="MFS_2"/>
</dbReference>
<feature type="transmembrane region" description="Helical" evidence="3">
    <location>
        <begin position="431"/>
        <end position="452"/>
    </location>
</feature>
<evidence type="ECO:0000313" key="5">
    <source>
        <dbReference type="Proteomes" id="UP000182624"/>
    </source>
</evidence>
<evidence type="ECO:0000256" key="3">
    <source>
        <dbReference type="SAM" id="Phobius"/>
    </source>
</evidence>
<dbReference type="InterPro" id="IPR036259">
    <property type="entry name" value="MFS_trans_sf"/>
</dbReference>
<dbReference type="GO" id="GO:0015293">
    <property type="term" value="F:symporter activity"/>
    <property type="evidence" value="ECO:0007669"/>
    <property type="project" value="UniProtKB-KW"/>
</dbReference>
<feature type="transmembrane region" description="Helical" evidence="3">
    <location>
        <begin position="386"/>
        <end position="407"/>
    </location>
</feature>
<evidence type="ECO:0000313" key="4">
    <source>
        <dbReference type="EMBL" id="SFP92548.1"/>
    </source>
</evidence>
<feature type="transmembrane region" description="Helical" evidence="3">
    <location>
        <begin position="241"/>
        <end position="267"/>
    </location>
</feature>
<dbReference type="SUPFAM" id="SSF103473">
    <property type="entry name" value="MFS general substrate transporter"/>
    <property type="match status" value="1"/>
</dbReference>
<feature type="transmembrane region" description="Helical" evidence="3">
    <location>
        <begin position="336"/>
        <end position="365"/>
    </location>
</feature>
<feature type="transmembrane region" description="Helical" evidence="3">
    <location>
        <begin position="12"/>
        <end position="33"/>
    </location>
</feature>
<evidence type="ECO:0000256" key="1">
    <source>
        <dbReference type="ARBA" id="ARBA00022448"/>
    </source>
</evidence>
<keyword evidence="1" id="KW-0813">Transport</keyword>
<dbReference type="AlphaFoldDB" id="A0A1I5UBG1"/>
<dbReference type="CDD" id="cd17332">
    <property type="entry name" value="MFS_MelB_like"/>
    <property type="match status" value="1"/>
</dbReference>
<keyword evidence="3" id="KW-0812">Transmembrane</keyword>
<organism evidence="4 5">
    <name type="scientific">Butyrivibrio proteoclasticus</name>
    <dbReference type="NCBI Taxonomy" id="43305"/>
    <lineage>
        <taxon>Bacteria</taxon>
        <taxon>Bacillati</taxon>
        <taxon>Bacillota</taxon>
        <taxon>Clostridia</taxon>
        <taxon>Lachnospirales</taxon>
        <taxon>Lachnospiraceae</taxon>
        <taxon>Butyrivibrio</taxon>
    </lineage>
</organism>
<dbReference type="GO" id="GO:0005886">
    <property type="term" value="C:plasma membrane"/>
    <property type="evidence" value="ECO:0007669"/>
    <property type="project" value="TreeGrafter"/>
</dbReference>
<accession>A0A1I5UBG1</accession>
<dbReference type="InterPro" id="IPR001927">
    <property type="entry name" value="Na/Gal_symport"/>
</dbReference>
<dbReference type="Pfam" id="PF13347">
    <property type="entry name" value="MFS_2"/>
    <property type="match status" value="1"/>
</dbReference>
<dbReference type="PANTHER" id="PTHR11328:SF36">
    <property type="entry name" value="MELIBIOSE PERMEASE"/>
    <property type="match status" value="1"/>
</dbReference>
<feature type="transmembrane region" description="Helical" evidence="3">
    <location>
        <begin position="110"/>
        <end position="129"/>
    </location>
</feature>
<proteinExistence type="predicted"/>
<gene>
    <name evidence="4" type="ORF">SAMN04487928_11228</name>
</gene>
<keyword evidence="3" id="KW-0472">Membrane</keyword>
<feature type="transmembrane region" description="Helical" evidence="3">
    <location>
        <begin position="310"/>
        <end position="330"/>
    </location>
</feature>
<dbReference type="PANTHER" id="PTHR11328">
    <property type="entry name" value="MAJOR FACILITATOR SUPERFAMILY DOMAIN-CONTAINING PROTEIN"/>
    <property type="match status" value="1"/>
</dbReference>
<dbReference type="GO" id="GO:0006814">
    <property type="term" value="P:sodium ion transport"/>
    <property type="evidence" value="ECO:0007669"/>
    <property type="project" value="InterPro"/>
</dbReference>
<keyword evidence="2" id="KW-0769">Symport</keyword>
<feature type="transmembrane region" description="Helical" evidence="3">
    <location>
        <begin position="193"/>
        <end position="215"/>
    </location>
</feature>
<reference evidence="5" key="1">
    <citation type="submission" date="2016-10" db="EMBL/GenBank/DDBJ databases">
        <authorList>
            <person name="Varghese N."/>
            <person name="Submissions S."/>
        </authorList>
    </citation>
    <scope>NUCLEOTIDE SEQUENCE [LARGE SCALE GENOMIC DNA]</scope>
    <source>
        <strain evidence="5">P18</strain>
    </source>
</reference>
<keyword evidence="5" id="KW-1185">Reference proteome</keyword>
<sequence>MEKAKLSGAAKASYGLGAVGKDMVYMLSASYVLYYFQDILGVSAAAMGVILMVARVFDAFNDPIMGAIVAKTKTRWGKFRPWLLIGTITNAIVLYLMFSAPPTLSGSGLVAYAAVTYIVWGVTYTMMDIPYWSMIPAFTEGGKEREGLTTLARSCAGVGSAVITIITVMSVSALGKTFGPAGISDREVERIGFSYFSIAVAVLFVLFTVICCINVKEKATTDMKSASIGEMFKALIQNDQAMAVTVAIVIVNCSIYITSNLVIYFFKYDFGGTGWRGDYTLFSTFGGGIQILAMMLLYPFLRKFFSSIQIYYVSLGMAIAGYISLLVLASTSMSNVFLLFIPGFFIFAANGMLAVITTVFLANTVDYGDLKNKRRDESVIFSMQTFVVKLASGISALIASLALQILALSQDVEETADKIDYSLGVEAAQKMGLRMTMTLIPIAGLVFAIFWFKKKYILTDEKLQEISVELVKRETEKMK</sequence>
<feature type="transmembrane region" description="Helical" evidence="3">
    <location>
        <begin position="150"/>
        <end position="173"/>
    </location>
</feature>
<dbReference type="NCBIfam" id="TIGR00792">
    <property type="entry name" value="gph"/>
    <property type="match status" value="1"/>
</dbReference>
<dbReference type="RefSeq" id="WP_074887555.1">
    <property type="nucleotide sequence ID" value="NZ_FOXO01000012.1"/>
</dbReference>
<dbReference type="Gene3D" id="1.20.1250.20">
    <property type="entry name" value="MFS general substrate transporter like domains"/>
    <property type="match status" value="1"/>
</dbReference>
<name>A0A1I5UBG1_9FIRM</name>
<feature type="transmembrane region" description="Helical" evidence="3">
    <location>
        <begin position="39"/>
        <end position="60"/>
    </location>
</feature>
<dbReference type="GO" id="GO:0008643">
    <property type="term" value="P:carbohydrate transport"/>
    <property type="evidence" value="ECO:0007669"/>
    <property type="project" value="InterPro"/>
</dbReference>
<dbReference type="EMBL" id="FOXO01000012">
    <property type="protein sequence ID" value="SFP92548.1"/>
    <property type="molecule type" value="Genomic_DNA"/>
</dbReference>
<dbReference type="OrthoDB" id="9764596at2"/>
<feature type="transmembrane region" description="Helical" evidence="3">
    <location>
        <begin position="81"/>
        <end position="98"/>
    </location>
</feature>